<accession>A0A9N7MZS5</accession>
<feature type="compositionally biased region" description="Polar residues" evidence="8">
    <location>
        <begin position="48"/>
        <end position="58"/>
    </location>
</feature>
<dbReference type="Pfam" id="PF01985">
    <property type="entry name" value="CRS1_YhbY"/>
    <property type="match status" value="2"/>
</dbReference>
<evidence type="ECO:0000256" key="7">
    <source>
        <dbReference type="PROSITE-ProRule" id="PRU00626"/>
    </source>
</evidence>
<dbReference type="PANTHER" id="PTHR46247:SF4">
    <property type="entry name" value="CRS2-ASSOCIATED FACTOR 2, MITOCHONDRIAL"/>
    <property type="match status" value="1"/>
</dbReference>
<feature type="domain" description="CRM" evidence="9">
    <location>
        <begin position="130"/>
        <end position="228"/>
    </location>
</feature>
<evidence type="ECO:0000256" key="2">
    <source>
        <dbReference type="ARBA" id="ARBA00022737"/>
    </source>
</evidence>
<dbReference type="SMART" id="SM01103">
    <property type="entry name" value="CRS1_YhbY"/>
    <property type="match status" value="2"/>
</dbReference>
<dbReference type="OrthoDB" id="1911210at2759"/>
<dbReference type="PROSITE" id="PS51295">
    <property type="entry name" value="CRM"/>
    <property type="match status" value="2"/>
</dbReference>
<keyword evidence="3 7" id="KW-0694">RNA-binding</keyword>
<dbReference type="FunFam" id="3.30.110.60:FF:000002">
    <property type="entry name" value="CRS2-associated factor 1, chloroplastic"/>
    <property type="match status" value="1"/>
</dbReference>
<protein>
    <submittedName>
        <fullName evidence="10">CRS2-associated factor 2- mitochondrial</fullName>
    </submittedName>
</protein>
<dbReference type="InterPro" id="IPR001890">
    <property type="entry name" value="RNA-binding_CRM"/>
</dbReference>
<evidence type="ECO:0000256" key="1">
    <source>
        <dbReference type="ARBA" id="ARBA00022664"/>
    </source>
</evidence>
<dbReference type="GO" id="GO:0006397">
    <property type="term" value="P:mRNA processing"/>
    <property type="evidence" value="ECO:0007669"/>
    <property type="project" value="UniProtKB-KW"/>
</dbReference>
<evidence type="ECO:0000313" key="10">
    <source>
        <dbReference type="EMBL" id="CAA0816728.1"/>
    </source>
</evidence>
<dbReference type="Proteomes" id="UP001153555">
    <property type="component" value="Unassembled WGS sequence"/>
</dbReference>
<dbReference type="EMBL" id="CACSLK010014283">
    <property type="protein sequence ID" value="CAA0816728.1"/>
    <property type="molecule type" value="Genomic_DNA"/>
</dbReference>
<evidence type="ECO:0000256" key="3">
    <source>
        <dbReference type="ARBA" id="ARBA00022884"/>
    </source>
</evidence>
<keyword evidence="6" id="KW-0687">Ribonucleoprotein</keyword>
<keyword evidence="11" id="KW-1185">Reference proteome</keyword>
<dbReference type="Gene3D" id="3.30.110.60">
    <property type="entry name" value="YhbY-like"/>
    <property type="match status" value="2"/>
</dbReference>
<dbReference type="GO" id="GO:1990904">
    <property type="term" value="C:ribonucleoprotein complex"/>
    <property type="evidence" value="ECO:0007669"/>
    <property type="project" value="UniProtKB-KW"/>
</dbReference>
<dbReference type="GO" id="GO:0003723">
    <property type="term" value="F:RNA binding"/>
    <property type="evidence" value="ECO:0007669"/>
    <property type="project" value="UniProtKB-UniRule"/>
</dbReference>
<evidence type="ECO:0000256" key="6">
    <source>
        <dbReference type="ARBA" id="ARBA00023274"/>
    </source>
</evidence>
<dbReference type="AlphaFoldDB" id="A0A9N7MZS5"/>
<evidence type="ECO:0000256" key="8">
    <source>
        <dbReference type="SAM" id="MobiDB-lite"/>
    </source>
</evidence>
<keyword evidence="4" id="KW-0809">Transit peptide</keyword>
<sequence length="347" mass="39639">MVKLFSWRRSILTNTNCSRPSLLISRFLSGRPSPPSQDQQQSDKRPKTISQPHASNSDGAGENSELPFDFMYSYSESSQGAKPIGFREPPRFSPFGPGRIDRDWDGVCAPAKHKLDVDKLTEEREKILGDPLSEEEIAELVDKYRHSDCSRQINLGKGGVTHNSLEDIHNHWKRAEAVRIKCLGVPTLDMDNICFHLEDKSGGKIIYRHINILLLYRGRNYDPRKRPQIPPMLWKPYPPIYPKLVKKVADGLTFEQTKEKRNRGLTSPPLMKLTRNGVYVNVVERVRTAFETEDVVRLDCAHVGKSDCKRIGVKLRDLVPCVPLLFKDEQIILWKGNENNRGAFKPK</sequence>
<feature type="region of interest" description="Disordered" evidence="8">
    <location>
        <begin position="26"/>
        <end position="62"/>
    </location>
</feature>
<evidence type="ECO:0000256" key="4">
    <source>
        <dbReference type="ARBA" id="ARBA00022946"/>
    </source>
</evidence>
<gene>
    <name evidence="10" type="ORF">SHERM_16594</name>
</gene>
<dbReference type="SUPFAM" id="SSF75471">
    <property type="entry name" value="YhbY-like"/>
    <property type="match status" value="2"/>
</dbReference>
<evidence type="ECO:0000313" key="11">
    <source>
        <dbReference type="Proteomes" id="UP001153555"/>
    </source>
</evidence>
<name>A0A9N7MZS5_STRHE</name>
<organism evidence="10 11">
    <name type="scientific">Striga hermonthica</name>
    <name type="common">Purple witchweed</name>
    <name type="synonym">Buchnera hermonthica</name>
    <dbReference type="NCBI Taxonomy" id="68872"/>
    <lineage>
        <taxon>Eukaryota</taxon>
        <taxon>Viridiplantae</taxon>
        <taxon>Streptophyta</taxon>
        <taxon>Embryophyta</taxon>
        <taxon>Tracheophyta</taxon>
        <taxon>Spermatophyta</taxon>
        <taxon>Magnoliopsida</taxon>
        <taxon>eudicotyledons</taxon>
        <taxon>Gunneridae</taxon>
        <taxon>Pentapetalae</taxon>
        <taxon>asterids</taxon>
        <taxon>lamiids</taxon>
        <taxon>Lamiales</taxon>
        <taxon>Orobanchaceae</taxon>
        <taxon>Buchnereae</taxon>
        <taxon>Striga</taxon>
    </lineage>
</organism>
<feature type="domain" description="CRM" evidence="9">
    <location>
        <begin position="250"/>
        <end position="346"/>
    </location>
</feature>
<keyword evidence="2" id="KW-0677">Repeat</keyword>
<comment type="caution">
    <text evidence="10">The sequence shown here is derived from an EMBL/GenBank/DDBJ whole genome shotgun (WGS) entry which is preliminary data.</text>
</comment>
<keyword evidence="1" id="KW-0507">mRNA processing</keyword>
<reference evidence="10" key="1">
    <citation type="submission" date="2019-12" db="EMBL/GenBank/DDBJ databases">
        <authorList>
            <person name="Scholes J."/>
        </authorList>
    </citation>
    <scope>NUCLEOTIDE SEQUENCE</scope>
</reference>
<evidence type="ECO:0000256" key="5">
    <source>
        <dbReference type="ARBA" id="ARBA00023187"/>
    </source>
</evidence>
<dbReference type="InterPro" id="IPR035920">
    <property type="entry name" value="YhbY-like_sf"/>
</dbReference>
<dbReference type="InterPro" id="IPR044599">
    <property type="entry name" value="CAF1P_plant"/>
</dbReference>
<keyword evidence="5" id="KW-0508">mRNA splicing</keyword>
<dbReference type="GO" id="GO:0000373">
    <property type="term" value="P:Group II intron splicing"/>
    <property type="evidence" value="ECO:0007669"/>
    <property type="project" value="InterPro"/>
</dbReference>
<dbReference type="PANTHER" id="PTHR46247">
    <property type="entry name" value="CRS2-ASSOCIATED FACTOR 1, CHLOROPLASTIC"/>
    <property type="match status" value="1"/>
</dbReference>
<evidence type="ECO:0000259" key="9">
    <source>
        <dbReference type="PROSITE" id="PS51295"/>
    </source>
</evidence>
<proteinExistence type="predicted"/>